<dbReference type="GO" id="GO:0005524">
    <property type="term" value="F:ATP binding"/>
    <property type="evidence" value="ECO:0007669"/>
    <property type="project" value="UniProtKB-KW"/>
</dbReference>
<dbReference type="AlphaFoldDB" id="A0AAE0WFX3"/>
<dbReference type="EC" id="2.7.11.1" evidence="8"/>
<feature type="compositionally biased region" description="Low complexity" evidence="6">
    <location>
        <begin position="562"/>
        <end position="571"/>
    </location>
</feature>
<dbReference type="GO" id="GO:0110031">
    <property type="term" value="P:negative regulation of G2/MI transition of meiotic cell cycle"/>
    <property type="evidence" value="ECO:0007669"/>
    <property type="project" value="TreeGrafter"/>
</dbReference>
<protein>
    <submittedName>
        <fullName evidence="8">Mitosis inhibitor protein kinase swe1</fullName>
        <ecNumber evidence="8">2.7.11.1</ecNumber>
    </submittedName>
</protein>
<feature type="compositionally biased region" description="Polar residues" evidence="6">
    <location>
        <begin position="45"/>
        <end position="59"/>
    </location>
</feature>
<dbReference type="PROSITE" id="PS50011">
    <property type="entry name" value="PROTEIN_KINASE_DOM"/>
    <property type="match status" value="1"/>
</dbReference>
<evidence type="ECO:0000256" key="4">
    <source>
        <dbReference type="ARBA" id="ARBA00022840"/>
    </source>
</evidence>
<dbReference type="EMBL" id="JAUTXT010000035">
    <property type="protein sequence ID" value="KAK3672194.1"/>
    <property type="molecule type" value="Genomic_DNA"/>
</dbReference>
<accession>A0AAE0WFX3</accession>
<dbReference type="GO" id="GO:0005634">
    <property type="term" value="C:nucleus"/>
    <property type="evidence" value="ECO:0007669"/>
    <property type="project" value="TreeGrafter"/>
</dbReference>
<dbReference type="Proteomes" id="UP001274830">
    <property type="component" value="Unassembled WGS sequence"/>
</dbReference>
<sequence length="1064" mass="115527">MEFEYSPRHPGNSAPHLLSPTHAHAAPTSPLDQFAAIRQIRRSLSRSPSKPQRYSLSTRKATDTSPPNNAPASPSGLSRSYTVDTADLQSKPKYSVRRTGVMRVAQRRTSPNSPLRRALSDNTNQAIASPRPRLTRRPSAEEDQENMDLDEEVKVPKKIDFLKPEKLFKPLLQEAASPMKSSPLKRSDGVMNLEAAGFGSPRTNKRRSLHGATAFGSDFNVFDQGLDGAQGDADSGSGRSSDEKERDANFHTTWPPPTASPQRRPFSLRKSTLQQRTGNARSRPEAMRETPLNPALTRARSRISLDSALPLRSLDFNMAFQRNVVNDAPLLFPPAAPKTSVSAPKPHPLSHALTPSSSSSSMADFEIPEAAQGRAPSPTKVGTKKPAPSFSKSLPIGANRPDGRGNTSSQANSQESFATPEAFKMARPLPQAFHSTGLISKRNWNVDMPPASFASSHMPDTPSKKAAHIHIPSSPAPGSALGKVARPLHEFGSPTTPFNARPNKASPESFGKNVNIFGSRVGAPQLTRRGSFISLDGEDINASPTQRLASPSSNDDLPPTPTKSTAAASTTIRPQSKGKSNSLRSSLFGRRSSLGPDTFASPAERDVTPSIDDTSAMEEISEKCSPHTPHESFTPPDPSSLSISAENRPISLFGVSAHSFPPATPTGPRDNGSSTSFFPGQSSSYFANDVDTSITARFGSTQVSGNGEFSQVYKVEKPLPGTLQGSQAQLSPSAKVWAVKKSRKPYTGQKDRARKMREVDILKSLRGFENVVELVDSWEAKGHLYIQTEFCENGNLKDFLLRTGFKARLDDFRIWKILLELTLGVKSIHDANIIHLDLKPANVLIDWEGVLKIADFGMASAWPAPPNLDGEGDREYIGPEILNGRFDKPADIFALGMVMLEIAGNIVLPDNGTSWQRLRAGDVSELPSLTWTSDSSLPRDESGDPLDMQAGVSNDSLAFSVQGEDDLGFLRPTIKGHSRKSSRDLVSPPNFMVDHNDPDALDRVVQWMISPNPDARPTVDQLLRAGGVQWVEARRRAGATIYEGSWGPADSVVSHGQDIEMMEF</sequence>
<dbReference type="GO" id="GO:0004674">
    <property type="term" value="F:protein serine/threonine kinase activity"/>
    <property type="evidence" value="ECO:0007669"/>
    <property type="project" value="UniProtKB-EC"/>
</dbReference>
<dbReference type="GO" id="GO:0005737">
    <property type="term" value="C:cytoplasm"/>
    <property type="evidence" value="ECO:0007669"/>
    <property type="project" value="TreeGrafter"/>
</dbReference>
<feature type="compositionally biased region" description="Basic and acidic residues" evidence="6">
    <location>
        <begin position="620"/>
        <end position="630"/>
    </location>
</feature>
<dbReference type="PANTHER" id="PTHR11042">
    <property type="entry name" value="EUKARYOTIC TRANSLATION INITIATION FACTOR 2-ALPHA KINASE EIF2-ALPHA KINASE -RELATED"/>
    <property type="match status" value="1"/>
</dbReference>
<feature type="compositionally biased region" description="Polar residues" evidence="6">
    <location>
        <begin position="269"/>
        <end position="280"/>
    </location>
</feature>
<keyword evidence="4" id="KW-0067">ATP-binding</keyword>
<evidence type="ECO:0000313" key="9">
    <source>
        <dbReference type="Proteomes" id="UP001274830"/>
    </source>
</evidence>
<feature type="region of interest" description="Disordered" evidence="6">
    <location>
        <begin position="338"/>
        <end position="417"/>
    </location>
</feature>
<keyword evidence="3" id="KW-0418">Kinase</keyword>
<feature type="compositionally biased region" description="Basic and acidic residues" evidence="6">
    <location>
        <begin position="240"/>
        <end position="249"/>
    </location>
</feature>
<reference evidence="8" key="1">
    <citation type="submission" date="2023-07" db="EMBL/GenBank/DDBJ databases">
        <title>Black Yeasts Isolated from many extreme environments.</title>
        <authorList>
            <person name="Coleine C."/>
            <person name="Stajich J.E."/>
            <person name="Selbmann L."/>
        </authorList>
    </citation>
    <scope>NUCLEOTIDE SEQUENCE</scope>
    <source>
        <strain evidence="8">CCFEE 5485</strain>
    </source>
</reference>
<dbReference type="SMART" id="SM00220">
    <property type="entry name" value="S_TKc"/>
    <property type="match status" value="1"/>
</dbReference>
<feature type="compositionally biased region" description="Polar residues" evidence="6">
    <location>
        <begin position="542"/>
        <end position="555"/>
    </location>
</feature>
<dbReference type="InterPro" id="IPR011009">
    <property type="entry name" value="Kinase-like_dom_sf"/>
</dbReference>
<dbReference type="GO" id="GO:0004713">
    <property type="term" value="F:protein tyrosine kinase activity"/>
    <property type="evidence" value="ECO:0007669"/>
    <property type="project" value="TreeGrafter"/>
</dbReference>
<dbReference type="Pfam" id="PF00069">
    <property type="entry name" value="Pkinase"/>
    <property type="match status" value="1"/>
</dbReference>
<gene>
    <name evidence="8" type="primary">SWE1</name>
    <name evidence="8" type="ORF">LTR78_007947</name>
</gene>
<keyword evidence="2" id="KW-0547">Nucleotide-binding</keyword>
<name>A0AAE0WFX3_9PEZI</name>
<feature type="region of interest" description="Disordered" evidence="6">
    <location>
        <begin position="225"/>
        <end position="298"/>
    </location>
</feature>
<feature type="compositionally biased region" description="Polar residues" evidence="6">
    <location>
        <begin position="405"/>
        <end position="417"/>
    </location>
</feature>
<evidence type="ECO:0000256" key="2">
    <source>
        <dbReference type="ARBA" id="ARBA00022741"/>
    </source>
</evidence>
<dbReference type="GeneID" id="89965667"/>
<feature type="region of interest" description="Disordered" evidence="6">
    <location>
        <begin position="537"/>
        <end position="678"/>
    </location>
</feature>
<evidence type="ECO:0000313" key="8">
    <source>
        <dbReference type="EMBL" id="KAK3672194.1"/>
    </source>
</evidence>
<dbReference type="Gene3D" id="3.30.200.20">
    <property type="entry name" value="Phosphorylase Kinase, domain 1"/>
    <property type="match status" value="1"/>
</dbReference>
<evidence type="ECO:0000256" key="3">
    <source>
        <dbReference type="ARBA" id="ARBA00022777"/>
    </source>
</evidence>
<evidence type="ECO:0000256" key="6">
    <source>
        <dbReference type="SAM" id="MobiDB-lite"/>
    </source>
</evidence>
<feature type="region of interest" description="Disordered" evidence="6">
    <location>
        <begin position="1"/>
        <end position="152"/>
    </location>
</feature>
<feature type="compositionally biased region" description="Low complexity" evidence="6">
    <location>
        <begin position="580"/>
        <end position="594"/>
    </location>
</feature>
<feature type="domain" description="Protein kinase" evidence="7">
    <location>
        <begin position="698"/>
        <end position="1031"/>
    </location>
</feature>
<dbReference type="RefSeq" id="XP_064691378.1">
    <property type="nucleotide sequence ID" value="XM_064841118.1"/>
</dbReference>
<dbReference type="InterPro" id="IPR000719">
    <property type="entry name" value="Prot_kinase_dom"/>
</dbReference>
<evidence type="ECO:0000256" key="5">
    <source>
        <dbReference type="ARBA" id="ARBA00037982"/>
    </source>
</evidence>
<feature type="compositionally biased region" description="Low complexity" evidence="6">
    <location>
        <begin position="225"/>
        <end position="239"/>
    </location>
</feature>
<dbReference type="Gene3D" id="1.10.510.10">
    <property type="entry name" value="Transferase(Phosphotransferase) domain 1"/>
    <property type="match status" value="1"/>
</dbReference>
<feature type="compositionally biased region" description="Acidic residues" evidence="6">
    <location>
        <begin position="141"/>
        <end position="151"/>
    </location>
</feature>
<dbReference type="InterPro" id="IPR008271">
    <property type="entry name" value="Ser/Thr_kinase_AS"/>
</dbReference>
<keyword evidence="1 8" id="KW-0808">Transferase</keyword>
<dbReference type="InterPro" id="IPR050339">
    <property type="entry name" value="CC_SR_Kinase"/>
</dbReference>
<proteinExistence type="inferred from homology"/>
<dbReference type="SUPFAM" id="SSF56112">
    <property type="entry name" value="Protein kinase-like (PK-like)"/>
    <property type="match status" value="1"/>
</dbReference>
<comment type="similarity">
    <text evidence="5">Belongs to the protein kinase superfamily. Ser/Thr protein kinase family. GCN2 subfamily.</text>
</comment>
<dbReference type="PANTHER" id="PTHR11042:SF196">
    <property type="entry name" value="MITOSIS INHIBITOR PROTEIN KINASE SWE1"/>
    <property type="match status" value="1"/>
</dbReference>
<comment type="caution">
    <text evidence="8">The sequence shown here is derived from an EMBL/GenBank/DDBJ whole genome shotgun (WGS) entry which is preliminary data.</text>
</comment>
<evidence type="ECO:0000256" key="1">
    <source>
        <dbReference type="ARBA" id="ARBA00022679"/>
    </source>
</evidence>
<keyword evidence="9" id="KW-1185">Reference proteome</keyword>
<dbReference type="PROSITE" id="PS00108">
    <property type="entry name" value="PROTEIN_KINASE_ST"/>
    <property type="match status" value="1"/>
</dbReference>
<feature type="compositionally biased region" description="Low complexity" evidence="6">
    <location>
        <begin position="65"/>
        <end position="75"/>
    </location>
</feature>
<evidence type="ECO:0000259" key="7">
    <source>
        <dbReference type="PROSITE" id="PS50011"/>
    </source>
</evidence>
<organism evidence="8 9">
    <name type="scientific">Recurvomyces mirabilis</name>
    <dbReference type="NCBI Taxonomy" id="574656"/>
    <lineage>
        <taxon>Eukaryota</taxon>
        <taxon>Fungi</taxon>
        <taxon>Dikarya</taxon>
        <taxon>Ascomycota</taxon>
        <taxon>Pezizomycotina</taxon>
        <taxon>Dothideomycetes</taxon>
        <taxon>Dothideomycetidae</taxon>
        <taxon>Mycosphaerellales</taxon>
        <taxon>Teratosphaeriaceae</taxon>
        <taxon>Recurvomyces</taxon>
    </lineage>
</organism>